<dbReference type="STRING" id="926562.Oweho_0278"/>
<evidence type="ECO:0000313" key="3">
    <source>
        <dbReference type="EMBL" id="AEV31300.1"/>
    </source>
</evidence>
<dbReference type="AlphaFoldDB" id="G8R7X7"/>
<dbReference type="Proteomes" id="UP000005631">
    <property type="component" value="Chromosome"/>
</dbReference>
<dbReference type="InterPro" id="IPR050491">
    <property type="entry name" value="AmpC-like"/>
</dbReference>
<sequence length="381" mass="43708">MKTLITFLALLLMVNAAFAQPSKEGQKFRKIFEKELKSKDVHNAFFAVHSDKLNLDWNWAEGEFKDGTKVTTDNPFFSASIGKTFTATTIVLLQEENKLQFSDPISNYLSKEIMDSLHIYEGVDYSNEITVSQLLQHRSGLPDYFEDEPANGPSMRELLVTDTAHFWTPMELLLFAKDQMQPHFAPGTGYHYSDTEYILLGMIIENLTGKALHEVFADRIFRPLEMKHTSMYMRSKPMEKTGKMAELYVEDLEISTYTSLSLDWAGGGLLTTCEDLMKFEQALINGKIISPTSFEKMQNWTLESKGMYYGFGFRKFVLKELFFTLPDVVLLGHSGSTGSFMYYCPEWDVYLMGTFNQTEYLREHVVFLAKVMTALKKRAES</sequence>
<proteinExistence type="predicted"/>
<dbReference type="HOGENOM" id="CLU_020027_2_2_10"/>
<dbReference type="InterPro" id="IPR012338">
    <property type="entry name" value="Beta-lactam/transpept-like"/>
</dbReference>
<dbReference type="EMBL" id="CP003156">
    <property type="protein sequence ID" value="AEV31300.1"/>
    <property type="molecule type" value="Genomic_DNA"/>
</dbReference>
<reference evidence="3 4" key="1">
    <citation type="journal article" date="2012" name="Stand. Genomic Sci.">
        <title>Genome sequence of the orange-pigmented seawater bacterium Owenweeksia hongkongensis type strain (UST20020801(T)).</title>
        <authorList>
            <person name="Riedel T."/>
            <person name="Held B."/>
            <person name="Nolan M."/>
            <person name="Lucas S."/>
            <person name="Lapidus A."/>
            <person name="Tice H."/>
            <person name="Del Rio T.G."/>
            <person name="Cheng J.F."/>
            <person name="Han C."/>
            <person name="Tapia R."/>
            <person name="Goodwin L.A."/>
            <person name="Pitluck S."/>
            <person name="Liolios K."/>
            <person name="Mavromatis K."/>
            <person name="Pagani I."/>
            <person name="Ivanova N."/>
            <person name="Mikhailova N."/>
            <person name="Pati A."/>
            <person name="Chen A."/>
            <person name="Palaniappan K."/>
            <person name="Rohde M."/>
            <person name="Tindall B.J."/>
            <person name="Detter J.C."/>
            <person name="Goker M."/>
            <person name="Woyke T."/>
            <person name="Bristow J."/>
            <person name="Eisen J.A."/>
            <person name="Markowitz V."/>
            <person name="Hugenholtz P."/>
            <person name="Klenk H.P."/>
            <person name="Kyrpides N.C."/>
        </authorList>
    </citation>
    <scope>NUCLEOTIDE SEQUENCE</scope>
    <source>
        <strain evidence="4">DSM 17368 / JCM 12287 / NRRL B-23963</strain>
    </source>
</reference>
<feature type="chain" id="PRO_5003515772" evidence="1">
    <location>
        <begin position="20"/>
        <end position="381"/>
    </location>
</feature>
<feature type="signal peptide" evidence="1">
    <location>
        <begin position="1"/>
        <end position="19"/>
    </location>
</feature>
<keyword evidence="1" id="KW-0732">Signal</keyword>
<feature type="domain" description="Beta-lactamase-related" evidence="2">
    <location>
        <begin position="29"/>
        <end position="360"/>
    </location>
</feature>
<dbReference type="Gene3D" id="3.40.710.10">
    <property type="entry name" value="DD-peptidase/beta-lactamase superfamily"/>
    <property type="match status" value="1"/>
</dbReference>
<dbReference type="RefSeq" id="WP_014200661.1">
    <property type="nucleotide sequence ID" value="NC_016599.1"/>
</dbReference>
<evidence type="ECO:0000313" key="4">
    <source>
        <dbReference type="Proteomes" id="UP000005631"/>
    </source>
</evidence>
<dbReference type="KEGG" id="oho:Oweho_0278"/>
<protein>
    <submittedName>
        <fullName evidence="3">Penicillin-binding protein, beta-lactamase class C</fullName>
    </submittedName>
</protein>
<dbReference type="Pfam" id="PF00144">
    <property type="entry name" value="Beta-lactamase"/>
    <property type="match status" value="1"/>
</dbReference>
<keyword evidence="4" id="KW-1185">Reference proteome</keyword>
<dbReference type="InterPro" id="IPR001466">
    <property type="entry name" value="Beta-lactam-related"/>
</dbReference>
<evidence type="ECO:0000259" key="2">
    <source>
        <dbReference type="Pfam" id="PF00144"/>
    </source>
</evidence>
<dbReference type="PANTHER" id="PTHR46825">
    <property type="entry name" value="D-ALANYL-D-ALANINE-CARBOXYPEPTIDASE/ENDOPEPTIDASE AMPH"/>
    <property type="match status" value="1"/>
</dbReference>
<dbReference type="PANTHER" id="PTHR46825:SF9">
    <property type="entry name" value="BETA-LACTAMASE-RELATED DOMAIN-CONTAINING PROTEIN"/>
    <property type="match status" value="1"/>
</dbReference>
<dbReference type="PATRIC" id="fig|926562.3.peg.284"/>
<organism evidence="3 4">
    <name type="scientific">Owenweeksia hongkongensis (strain DSM 17368 / CIP 108786 / JCM 12287 / NRRL B-23963 / UST20020801)</name>
    <dbReference type="NCBI Taxonomy" id="926562"/>
    <lineage>
        <taxon>Bacteria</taxon>
        <taxon>Pseudomonadati</taxon>
        <taxon>Bacteroidota</taxon>
        <taxon>Flavobacteriia</taxon>
        <taxon>Flavobacteriales</taxon>
        <taxon>Owenweeksiaceae</taxon>
        <taxon>Owenweeksia</taxon>
    </lineage>
</organism>
<evidence type="ECO:0000256" key="1">
    <source>
        <dbReference type="SAM" id="SignalP"/>
    </source>
</evidence>
<gene>
    <name evidence="3" type="ordered locus">Oweho_0278</name>
</gene>
<dbReference type="SUPFAM" id="SSF56601">
    <property type="entry name" value="beta-lactamase/transpeptidase-like"/>
    <property type="match status" value="1"/>
</dbReference>
<name>G8R7X7_OWEHD</name>
<dbReference type="eggNOG" id="COG1680">
    <property type="taxonomic scope" value="Bacteria"/>
</dbReference>
<accession>G8R7X7</accession>